<sequence>MMSIDKSRNHRAKVLYALCVSDDSTPNYKIRGLEAAPVYSIDQDGLRAVVSDTLSTRLRPERRNITAHQAVLHKLTEEGTVLPMRFGVIARNAEAVKNLLVANQDTIREHFERLDGCVEMGLRVSWDVTNIYEYFVATYPVLSETRDEIWNGNSNANNHREEKIRLGNLYESLRSGDRKESTEKVKEVLLDYCEEIIENPVKKEKDVMNLACLVARERMDEFAKGVFEASKLFDNVYLFDYTGPWAPHNFVTLDLHAPTAKKKTLTRAGTLSD</sequence>
<evidence type="ECO:0000256" key="3">
    <source>
        <dbReference type="ARBA" id="ARBA00035643"/>
    </source>
</evidence>
<dbReference type="OrthoDB" id="4864106at2"/>
<evidence type="ECO:0000313" key="4">
    <source>
        <dbReference type="EMBL" id="AGJ98308.1"/>
    </source>
</evidence>
<dbReference type="EMBL" id="CP025085">
    <property type="protein sequence ID" value="AUG98571.1"/>
    <property type="molecule type" value="Genomic_DNA"/>
</dbReference>
<evidence type="ECO:0000313" key="7">
    <source>
        <dbReference type="Proteomes" id="UP000017700"/>
    </source>
</evidence>
<gene>
    <name evidence="4" type="primary">gvpF1</name>
    <name evidence="5" type="ORF">CWC46_01265</name>
    <name evidence="6" type="ORF">Ser39006_001265</name>
</gene>
<dbReference type="Proteomes" id="UP000017700">
    <property type="component" value="Chromosome"/>
</dbReference>
<dbReference type="KEGG" id="sera:Ser39006_001265"/>
<reference evidence="6" key="6">
    <citation type="submission" date="2017-11" db="EMBL/GenBank/DDBJ databases">
        <title>Complete genome sequence of Serratia sp. ATCC 39006.</title>
        <authorList>
            <person name="Hampton H.G."/>
            <person name="Jackson S.A."/>
            <person name="Jauregui R."/>
            <person name="Poulter G.T.M."/>
            <person name="Salmond G.P.C."/>
            <person name="Fineran P.C."/>
        </authorList>
    </citation>
    <scope>NUCLEOTIDE SEQUENCE</scope>
    <source>
        <strain evidence="6">ATCC 39006</strain>
    </source>
</reference>
<evidence type="ECO:0000313" key="5">
    <source>
        <dbReference type="EMBL" id="AUG98571.1"/>
    </source>
</evidence>
<dbReference type="RefSeq" id="WP_084297577.1">
    <property type="nucleotide sequence ID" value="NZ_CP025084.1"/>
</dbReference>
<accession>M9WVI2</accession>
<reference evidence="4" key="3">
    <citation type="submission" date="2013-02" db="EMBL/GenBank/DDBJ databases">
        <authorList>
            <person name="Ramsay J.P."/>
            <person name="Williamson N.R."/>
            <person name="Spring D.R."/>
            <person name="Salmond G.P.C."/>
        </authorList>
    </citation>
    <scope>NUCLEOTIDE SEQUENCE</scope>
</reference>
<evidence type="ECO:0000256" key="2">
    <source>
        <dbReference type="ARBA" id="ARBA00035108"/>
    </source>
</evidence>
<dbReference type="STRING" id="104623.Ser39006_00702"/>
<dbReference type="EMBL" id="KC601845">
    <property type="protein sequence ID" value="AGJ98308.1"/>
    <property type="molecule type" value="Genomic_DNA"/>
</dbReference>
<reference evidence="5 8" key="5">
    <citation type="submission" date="2017-11" db="EMBL/GenBank/DDBJ databases">
        <title>Complete genome sequence of Serratia sp. ATCC 39006 LacA.</title>
        <authorList>
            <person name="Hampton H.G."/>
            <person name="Jackson S.A."/>
            <person name="Jauregui R."/>
            <person name="Poulter G.T.M."/>
            <person name="Salmond G.P.C."/>
            <person name="Fineran P.C."/>
        </authorList>
    </citation>
    <scope>NUCLEOTIDE SEQUENCE [LARGE SCALE GENOMIC DNA]</scope>
    <source>
        <strain evidence="5 8">ATCC 39006</strain>
    </source>
</reference>
<reference evidence="4" key="1">
    <citation type="journal article" date="2011" name="Proc. Natl. Acad. Sci. U.S.A.">
        <title>A quorum-sensing molecule acts as a morphogen controlling gas vesicle organelle biogenesis and adaptive flotation in an enterobacterium.</title>
        <authorList>
            <person name="Ramsay J.P."/>
            <person name="Williamson N.R."/>
            <person name="Spring D.R."/>
            <person name="Salmond G.P."/>
        </authorList>
    </citation>
    <scope>NUCLEOTIDE SEQUENCE</scope>
</reference>
<protein>
    <submittedName>
        <fullName evidence="5">Gas vesicle protein GvpFL</fullName>
    </submittedName>
    <submittedName>
        <fullName evidence="4">GvpF1</fullName>
    </submittedName>
</protein>
<dbReference type="KEGG" id="serq:CWC46_01265"/>
<keyword evidence="7" id="KW-1185">Reference proteome</keyword>
<dbReference type="GO" id="GO:0031412">
    <property type="term" value="P:gas vesicle organization"/>
    <property type="evidence" value="ECO:0007669"/>
    <property type="project" value="InterPro"/>
</dbReference>
<dbReference type="PANTHER" id="PTHR36852:SF1">
    <property type="entry name" value="PROTEIN GVPL 2"/>
    <property type="match status" value="1"/>
</dbReference>
<reference evidence="6" key="4">
    <citation type="submission" date="2013-09" db="EMBL/GenBank/DDBJ databases">
        <authorList>
            <person name="Wang G."/>
            <person name="Yang Y."/>
            <person name="Su Y."/>
        </authorList>
    </citation>
    <scope>NUCLEOTIDE SEQUENCE</scope>
    <source>
        <strain evidence="6">ATCC 39006</strain>
    </source>
</reference>
<comment type="similarity">
    <text evidence="3">Belongs to the gas vesicle GvpF/GvpL family.</text>
</comment>
<dbReference type="InterPro" id="IPR009430">
    <property type="entry name" value="GvpL/GvpF"/>
</dbReference>
<dbReference type="Proteomes" id="UP000233778">
    <property type="component" value="Chromosome"/>
</dbReference>
<proteinExistence type="inferred from homology"/>
<evidence type="ECO:0000313" key="6">
    <source>
        <dbReference type="EMBL" id="AUH02886.1"/>
    </source>
</evidence>
<keyword evidence="1" id="KW-0304">Gas vesicle</keyword>
<dbReference type="GO" id="GO:0031411">
    <property type="term" value="C:gas vesicle"/>
    <property type="evidence" value="ECO:0007669"/>
    <property type="project" value="UniProtKB-SubCell"/>
</dbReference>
<evidence type="ECO:0000256" key="1">
    <source>
        <dbReference type="ARBA" id="ARBA00022987"/>
    </source>
</evidence>
<evidence type="ECO:0000313" key="8">
    <source>
        <dbReference type="Proteomes" id="UP000233778"/>
    </source>
</evidence>
<reference evidence="6 7" key="2">
    <citation type="journal article" date="2013" name="Genome Announc.">
        <title>Draft genome sequence of Serratia sp. strain ATCC 39006, a model bacterium for analysis of the biosynthesis and regulation of prodigiosin, a carbapenem, and gas vesicles.</title>
        <authorList>
            <person name="Fineran P.C."/>
            <person name="Iglesias Cans M.C."/>
            <person name="Ramsay J.P."/>
            <person name="Wilf N.M."/>
            <person name="Cossyleon D."/>
            <person name="McNeil M.B."/>
            <person name="Williamson N.R."/>
            <person name="Monson R.E."/>
            <person name="Becher S.A."/>
            <person name="Stanton J.A."/>
            <person name="Brugger K."/>
            <person name="Brown S.D."/>
            <person name="Salmond G.P."/>
        </authorList>
    </citation>
    <scope>NUCLEOTIDE SEQUENCE [LARGE SCALE GENOMIC DNA]</scope>
    <source>
        <strain evidence="6">ATCC 39006</strain>
        <strain evidence="7">ATCC 39006 / SC 11482</strain>
    </source>
</reference>
<dbReference type="PANTHER" id="PTHR36852">
    <property type="entry name" value="PROTEIN GVPL 2"/>
    <property type="match status" value="1"/>
</dbReference>
<dbReference type="Pfam" id="PF06386">
    <property type="entry name" value="GvpL_GvpF"/>
    <property type="match status" value="1"/>
</dbReference>
<name>M9WVI2_SERS3</name>
<organism evidence="4">
    <name type="scientific">Serratia sp. (strain ATCC 39006)</name>
    <name type="common">Prodigiosinella confusarubida</name>
    <dbReference type="NCBI Taxonomy" id="104623"/>
    <lineage>
        <taxon>Bacteria</taxon>
        <taxon>Pseudomonadati</taxon>
        <taxon>Pseudomonadota</taxon>
        <taxon>Gammaproteobacteria</taxon>
        <taxon>Enterobacterales</taxon>
        <taxon>Pectobacteriaceae</taxon>
        <taxon>Prodigiosinella</taxon>
    </lineage>
</organism>
<dbReference type="EMBL" id="CP025084">
    <property type="protein sequence ID" value="AUH02886.1"/>
    <property type="molecule type" value="Genomic_DNA"/>
</dbReference>
<comment type="subcellular location">
    <subcellularLocation>
        <location evidence="2">Gas vesicle</location>
    </subcellularLocation>
</comment>
<dbReference type="AlphaFoldDB" id="M9WVI2"/>